<sequence>MKCPKCPHNQPVKSGMKCASCGYRFSFNPQDVQSQGLTDGRFLAAVRAASQNDTAFFTRNQLYGTYCRRQKVSKVPGILVGTLFFIFGAVAIASNNIPAGALTWFISAIIFLATLLSRPSILPRDRFMRLIERWMNDGKPLDKLIVSPSLRSPPPQSPESDLYDYGIQRLLIVQRDELVDLFVLNNLHAEQSMLVLSINGYPNYLLGHAKRVLEEQPDLPVHLLHDADALGQTMQSQLPKLGLPLQGRKIIDLGFSPDDFNRLKRAKQIDPTNRKRTLPADVLALPFLSTGLAACFASEMTMSALLEEHAREQAVASSNSSFG</sequence>
<accession>A0A518I243</accession>
<evidence type="ECO:0000313" key="2">
    <source>
        <dbReference type="EMBL" id="QDV47126.1"/>
    </source>
</evidence>
<protein>
    <submittedName>
        <fullName evidence="2">Uncharacterized protein</fullName>
    </submittedName>
</protein>
<dbReference type="OrthoDB" id="7061802at2"/>
<keyword evidence="1" id="KW-0812">Transmembrane</keyword>
<dbReference type="RefSeq" id="WP_145391211.1">
    <property type="nucleotide sequence ID" value="NZ_CP037423.1"/>
</dbReference>
<dbReference type="GO" id="GO:0005694">
    <property type="term" value="C:chromosome"/>
    <property type="evidence" value="ECO:0007669"/>
    <property type="project" value="InterPro"/>
</dbReference>
<feature type="transmembrane region" description="Helical" evidence="1">
    <location>
        <begin position="99"/>
        <end position="116"/>
    </location>
</feature>
<gene>
    <name evidence="2" type="ORF">Enr13x_70350</name>
</gene>
<dbReference type="InterPro" id="IPR036078">
    <property type="entry name" value="Spo11/TopoVI_A_sf"/>
</dbReference>
<proteinExistence type="predicted"/>
<keyword evidence="1" id="KW-0472">Membrane</keyword>
<keyword evidence="3" id="KW-1185">Reference proteome</keyword>
<evidence type="ECO:0000256" key="1">
    <source>
        <dbReference type="SAM" id="Phobius"/>
    </source>
</evidence>
<evidence type="ECO:0000313" key="3">
    <source>
        <dbReference type="Proteomes" id="UP000319004"/>
    </source>
</evidence>
<dbReference type="SUPFAM" id="SSF56726">
    <property type="entry name" value="DNA topoisomerase IV, alpha subunit"/>
    <property type="match status" value="1"/>
</dbReference>
<feature type="transmembrane region" description="Helical" evidence="1">
    <location>
        <begin position="75"/>
        <end position="93"/>
    </location>
</feature>
<dbReference type="Proteomes" id="UP000319004">
    <property type="component" value="Chromosome"/>
</dbReference>
<keyword evidence="1" id="KW-1133">Transmembrane helix</keyword>
<dbReference type="EMBL" id="CP037423">
    <property type="protein sequence ID" value="QDV47126.1"/>
    <property type="molecule type" value="Genomic_DNA"/>
</dbReference>
<reference evidence="2 3" key="1">
    <citation type="submission" date="2019-03" db="EMBL/GenBank/DDBJ databases">
        <title>Deep-cultivation of Planctomycetes and their phenomic and genomic characterization uncovers novel biology.</title>
        <authorList>
            <person name="Wiegand S."/>
            <person name="Jogler M."/>
            <person name="Boedeker C."/>
            <person name="Pinto D."/>
            <person name="Vollmers J."/>
            <person name="Rivas-Marin E."/>
            <person name="Kohn T."/>
            <person name="Peeters S.H."/>
            <person name="Heuer A."/>
            <person name="Rast P."/>
            <person name="Oberbeckmann S."/>
            <person name="Bunk B."/>
            <person name="Jeske O."/>
            <person name="Meyerdierks A."/>
            <person name="Storesund J.E."/>
            <person name="Kallscheuer N."/>
            <person name="Luecker S."/>
            <person name="Lage O.M."/>
            <person name="Pohl T."/>
            <person name="Merkel B.J."/>
            <person name="Hornburger P."/>
            <person name="Mueller R.-W."/>
            <person name="Bruemmer F."/>
            <person name="Labrenz M."/>
            <person name="Spormann A.M."/>
            <person name="Op den Camp H."/>
            <person name="Overmann J."/>
            <person name="Amann R."/>
            <person name="Jetten M.S.M."/>
            <person name="Mascher T."/>
            <person name="Medema M.H."/>
            <person name="Devos D.P."/>
            <person name="Kaster A.-K."/>
            <person name="Ovreas L."/>
            <person name="Rohde M."/>
            <person name="Galperin M.Y."/>
            <person name="Jogler C."/>
        </authorList>
    </citation>
    <scope>NUCLEOTIDE SEQUENCE [LARGE SCALE GENOMIC DNA]</scope>
    <source>
        <strain evidence="2 3">Enr13</strain>
    </source>
</reference>
<dbReference type="AlphaFoldDB" id="A0A518I243"/>
<name>A0A518I243_9BACT</name>
<dbReference type="GO" id="GO:0003677">
    <property type="term" value="F:DNA binding"/>
    <property type="evidence" value="ECO:0007669"/>
    <property type="project" value="InterPro"/>
</dbReference>
<dbReference type="KEGG" id="snep:Enr13x_70350"/>
<organism evidence="2 3">
    <name type="scientific">Stieleria neptunia</name>
    <dbReference type="NCBI Taxonomy" id="2527979"/>
    <lineage>
        <taxon>Bacteria</taxon>
        <taxon>Pseudomonadati</taxon>
        <taxon>Planctomycetota</taxon>
        <taxon>Planctomycetia</taxon>
        <taxon>Pirellulales</taxon>
        <taxon>Pirellulaceae</taxon>
        <taxon>Stieleria</taxon>
    </lineage>
</organism>